<name>A0ABQ6HH91_9GAMM</name>
<proteinExistence type="predicted"/>
<accession>A0ABQ6HH91</accession>
<dbReference type="SUPFAM" id="SSF55073">
    <property type="entry name" value="Nucleotide cyclase"/>
    <property type="match status" value="1"/>
</dbReference>
<dbReference type="InterPro" id="IPR000014">
    <property type="entry name" value="PAS"/>
</dbReference>
<evidence type="ECO:0000256" key="1">
    <source>
        <dbReference type="ARBA" id="ARBA00012528"/>
    </source>
</evidence>
<dbReference type="InterPro" id="IPR029787">
    <property type="entry name" value="Nucleotide_cyclase"/>
</dbReference>
<reference evidence="4 5" key="1">
    <citation type="submission" date="2023-03" db="EMBL/GenBank/DDBJ databases">
        <title>Thalassotalea loyana LMG 22536T draft genome sequence.</title>
        <authorList>
            <person name="Sawabe T."/>
        </authorList>
    </citation>
    <scope>NUCLEOTIDE SEQUENCE [LARGE SCALE GENOMIC DNA]</scope>
    <source>
        <strain evidence="4 5">LMG 22536</strain>
    </source>
</reference>
<dbReference type="Gene3D" id="3.30.450.20">
    <property type="entry name" value="PAS domain"/>
    <property type="match status" value="1"/>
</dbReference>
<dbReference type="PROSITE" id="PS50887">
    <property type="entry name" value="GGDEF"/>
    <property type="match status" value="1"/>
</dbReference>
<dbReference type="CDD" id="cd01949">
    <property type="entry name" value="GGDEF"/>
    <property type="match status" value="1"/>
</dbReference>
<dbReference type="SUPFAM" id="SSF55785">
    <property type="entry name" value="PYP-like sensor domain (PAS domain)"/>
    <property type="match status" value="1"/>
</dbReference>
<dbReference type="EC" id="2.7.7.65" evidence="1"/>
<evidence type="ECO:0000313" key="5">
    <source>
        <dbReference type="Proteomes" id="UP001157134"/>
    </source>
</evidence>
<feature type="domain" description="GGDEF" evidence="3">
    <location>
        <begin position="176"/>
        <end position="307"/>
    </location>
</feature>
<protein>
    <recommendedName>
        <fullName evidence="1">diguanylate cyclase</fullName>
        <ecNumber evidence="1">2.7.7.65</ecNumber>
    </recommendedName>
</protein>
<dbReference type="InterPro" id="IPR035965">
    <property type="entry name" value="PAS-like_dom_sf"/>
</dbReference>
<organism evidence="4 5">
    <name type="scientific">Thalassotalea loyana</name>
    <dbReference type="NCBI Taxonomy" id="280483"/>
    <lineage>
        <taxon>Bacteria</taxon>
        <taxon>Pseudomonadati</taxon>
        <taxon>Pseudomonadota</taxon>
        <taxon>Gammaproteobacteria</taxon>
        <taxon>Alteromonadales</taxon>
        <taxon>Colwelliaceae</taxon>
        <taxon>Thalassotalea</taxon>
    </lineage>
</organism>
<dbReference type="PANTHER" id="PTHR45138">
    <property type="entry name" value="REGULATORY COMPONENTS OF SENSORY TRANSDUCTION SYSTEM"/>
    <property type="match status" value="1"/>
</dbReference>
<sequence>MIESASNHTLQLLAKSLLLTKDGVGIFDKNDKLIFCNDAMGELFGVSASKALGESFRQLCLRCFNGNTGLNIESSSFDNWMSYAQAKRRSSDFRSFETDTQGGKWYLVTEQVVDQDYLYVHFTDITEKKANETALQTMSDKLTKIVDRDHLTEVYNRRYFYKKGHAEFNRSRRLNQALSVLILDLDHFKDINDNYGHAAGDMVLKAFSNAIVPLLREYDTFARIGGEEFALLLPATNSNEAQLISERIRTTIVKLTILFESQQLKVTTSIGVTGCSSEFKTFDEMMHLADTSLYRAKSQGRNQTIVA</sequence>
<dbReference type="Gene3D" id="3.30.70.270">
    <property type="match status" value="1"/>
</dbReference>
<dbReference type="InterPro" id="IPR043128">
    <property type="entry name" value="Rev_trsase/Diguanyl_cyclase"/>
</dbReference>
<dbReference type="NCBIfam" id="TIGR00254">
    <property type="entry name" value="GGDEF"/>
    <property type="match status" value="1"/>
</dbReference>
<comment type="caution">
    <text evidence="4">The sequence shown here is derived from an EMBL/GenBank/DDBJ whole genome shotgun (WGS) entry which is preliminary data.</text>
</comment>
<dbReference type="PANTHER" id="PTHR45138:SF9">
    <property type="entry name" value="DIGUANYLATE CYCLASE DGCM-RELATED"/>
    <property type="match status" value="1"/>
</dbReference>
<keyword evidence="5" id="KW-1185">Reference proteome</keyword>
<dbReference type="InterPro" id="IPR000160">
    <property type="entry name" value="GGDEF_dom"/>
</dbReference>
<dbReference type="CDD" id="cd00130">
    <property type="entry name" value="PAS"/>
    <property type="match status" value="1"/>
</dbReference>
<dbReference type="Pfam" id="PF12860">
    <property type="entry name" value="PAS_7"/>
    <property type="match status" value="1"/>
</dbReference>
<evidence type="ECO:0000259" key="3">
    <source>
        <dbReference type="PROSITE" id="PS50887"/>
    </source>
</evidence>
<evidence type="ECO:0000313" key="4">
    <source>
        <dbReference type="EMBL" id="GLX86125.1"/>
    </source>
</evidence>
<dbReference type="Pfam" id="PF00990">
    <property type="entry name" value="GGDEF"/>
    <property type="match status" value="1"/>
</dbReference>
<evidence type="ECO:0000256" key="2">
    <source>
        <dbReference type="ARBA" id="ARBA00034247"/>
    </source>
</evidence>
<dbReference type="EMBL" id="BSSV01000005">
    <property type="protein sequence ID" value="GLX86125.1"/>
    <property type="molecule type" value="Genomic_DNA"/>
</dbReference>
<dbReference type="Proteomes" id="UP001157134">
    <property type="component" value="Unassembled WGS sequence"/>
</dbReference>
<dbReference type="SMART" id="SM00267">
    <property type="entry name" value="GGDEF"/>
    <property type="match status" value="1"/>
</dbReference>
<gene>
    <name evidence="4" type="ORF">tloyanaT_23780</name>
</gene>
<comment type="catalytic activity">
    <reaction evidence="2">
        <text>2 GTP = 3',3'-c-di-GMP + 2 diphosphate</text>
        <dbReference type="Rhea" id="RHEA:24898"/>
        <dbReference type="ChEBI" id="CHEBI:33019"/>
        <dbReference type="ChEBI" id="CHEBI:37565"/>
        <dbReference type="ChEBI" id="CHEBI:58805"/>
        <dbReference type="EC" id="2.7.7.65"/>
    </reaction>
</comment>
<dbReference type="InterPro" id="IPR050469">
    <property type="entry name" value="Diguanylate_Cyclase"/>
</dbReference>
<dbReference type="RefSeq" id="WP_284298855.1">
    <property type="nucleotide sequence ID" value="NZ_BSSV01000005.1"/>
</dbReference>